<evidence type="ECO:0000259" key="1">
    <source>
        <dbReference type="Pfam" id="PF03050"/>
    </source>
</evidence>
<sequence>MPQTQAPVGQKRGRRPLPAHLRRTRIEYDLSEHEKLCPCCQGAMHKIGEELSEQMDLIAAKVRVLQHARFKYGCRHCQRHAESTTIVTAKMPTQPLPGSNASANVIATVMTGKFVDGTPLYRMEDVLARSGIDVGRGTMGNWVIKPTELHLTRLYDAMRVILLSQPLIHGDETTVQVLKEPGKSAQSKSYMWTYRSAQDCEQPVVLFEYQPGREQAHPQLFLAGYEGMLMSDGYSAWRTVKGVTHYGCAAHARRKFDEAFKAQKKPDGRAKQGLEFFKALYEVERLARGDLPEGETRIDYTYRLRQKHSVPLLEAFKKWLDEQADQVLPQSLIGKAISYTRNQWVYMSRYVEDARAPIDNNVMEREVRPFAMGRSLCTSFRNLDKHWDLSFDIVATRAMFAC</sequence>
<evidence type="ECO:0000313" key="4">
    <source>
        <dbReference type="Proteomes" id="UP000214720"/>
    </source>
</evidence>
<proteinExistence type="predicted"/>
<gene>
    <name evidence="3" type="ORF">BSU04_45005</name>
</gene>
<dbReference type="Pfam" id="PF13005">
    <property type="entry name" value="zf-IS66"/>
    <property type="match status" value="1"/>
</dbReference>
<evidence type="ECO:0000259" key="2">
    <source>
        <dbReference type="Pfam" id="PF13005"/>
    </source>
</evidence>
<organism evidence="3 4">
    <name type="scientific">Caballeronia sordidicola</name>
    <name type="common">Burkholderia sordidicola</name>
    <dbReference type="NCBI Taxonomy" id="196367"/>
    <lineage>
        <taxon>Bacteria</taxon>
        <taxon>Pseudomonadati</taxon>
        <taxon>Pseudomonadota</taxon>
        <taxon>Betaproteobacteria</taxon>
        <taxon>Burkholderiales</taxon>
        <taxon>Burkholderiaceae</taxon>
        <taxon>Caballeronia</taxon>
    </lineage>
</organism>
<dbReference type="Proteomes" id="UP000214720">
    <property type="component" value="Unassembled WGS sequence"/>
</dbReference>
<dbReference type="PANTHER" id="PTHR33678:SF1">
    <property type="entry name" value="BLL1576 PROTEIN"/>
    <property type="match status" value="1"/>
</dbReference>
<feature type="domain" description="Transposase IS66 zinc-finger binding" evidence="2">
    <location>
        <begin position="34"/>
        <end position="77"/>
    </location>
</feature>
<comment type="caution">
    <text evidence="3">The sequence shown here is derived from an EMBL/GenBank/DDBJ whole genome shotgun (WGS) entry which is preliminary data.</text>
</comment>
<feature type="domain" description="Transposase IS66 central" evidence="1">
    <location>
        <begin position="99"/>
        <end position="382"/>
    </location>
</feature>
<dbReference type="PANTHER" id="PTHR33678">
    <property type="entry name" value="BLL1576 PROTEIN"/>
    <property type="match status" value="1"/>
</dbReference>
<dbReference type="EMBL" id="MTHB01000292">
    <property type="protein sequence ID" value="OXC71839.1"/>
    <property type="molecule type" value="Genomic_DNA"/>
</dbReference>
<dbReference type="AlphaFoldDB" id="A0A226WLZ3"/>
<evidence type="ECO:0000313" key="3">
    <source>
        <dbReference type="EMBL" id="OXC71839.1"/>
    </source>
</evidence>
<name>A0A226WLZ3_CABSO</name>
<dbReference type="InterPro" id="IPR024474">
    <property type="entry name" value="Znf_dom_IS66"/>
</dbReference>
<dbReference type="InterPro" id="IPR004291">
    <property type="entry name" value="Transposase_IS66_central"/>
</dbReference>
<reference evidence="4" key="1">
    <citation type="submission" date="2017-01" db="EMBL/GenBank/DDBJ databases">
        <title>Genome Analysis of Deinococcus marmoris KOPRI26562.</title>
        <authorList>
            <person name="Kim J.H."/>
            <person name="Oh H.-M."/>
        </authorList>
    </citation>
    <scope>NUCLEOTIDE SEQUENCE [LARGE SCALE GENOMIC DNA]</scope>
    <source>
        <strain evidence="4">PAMC 26633</strain>
    </source>
</reference>
<protein>
    <submittedName>
        <fullName evidence="3">Mobile element protein</fullName>
    </submittedName>
</protein>
<dbReference type="NCBIfam" id="NF033517">
    <property type="entry name" value="transpos_IS66"/>
    <property type="match status" value="1"/>
</dbReference>
<accession>A0A226WLZ3</accession>
<dbReference type="Pfam" id="PF03050">
    <property type="entry name" value="DDE_Tnp_IS66"/>
    <property type="match status" value="1"/>
</dbReference>
<dbReference type="InterPro" id="IPR052344">
    <property type="entry name" value="Transposase-related"/>
</dbReference>